<organism evidence="3 4">
    <name type="scientific">Phycicoccus sonneratiae</name>
    <dbReference type="NCBI Taxonomy" id="2807628"/>
    <lineage>
        <taxon>Bacteria</taxon>
        <taxon>Bacillati</taxon>
        <taxon>Actinomycetota</taxon>
        <taxon>Actinomycetes</taxon>
        <taxon>Micrococcales</taxon>
        <taxon>Intrasporangiaceae</taxon>
        <taxon>Phycicoccus</taxon>
    </lineage>
</organism>
<sequence length="667" mass="70890">MSAPTTTRPPAPPSLDRHADADAGGGRSLRDLLRHTLSRRLDRRGGAVVLLPLLLLVAVVHRVGMYSAPQRIDDEGTYVAQAWAVFHLGELTHYTYWYDHPPLGWLQIAGWTELTGGFDRAPNAVGAGRELMLVLAVVSAALLWLLARRLGLPRWGAGVAVALFGLSPLAVQFHRTVYLDNVATPWVLGALVLALDPRRRLAAFAGSAVCLGVASLSKETSLLVLPLLGWLLWTRAGTGTRRYTVAVSATLFALLGGFYALFALLKGEVVPGADRTSLLGGMLYQVGGRESSGSIFDPESLGHRTVSIWLQLDTVGPVLAVLATLVALLSRRLRPFALTMLLLLLVLVRPGYLPVPFVVVLVPFGALMVAGAATLLWRRRPSRLVGRPVHRAGGVALVAAAALAVGVAAPGWAGQLRGLLIAPLDQPMTDATAWIARNVPVGDRILTDDALWVDLVEQGRDRGDVVWFYKPDTDPDVPRGADAYRWVVSTDSVRSDPRSFPTLAAALERGIPAATFGTGERRVDVLRVGPEGTDGAGAEERRAAAAAAGQQLVANPAVRTEPAARDALLSGRVDPRLLALLASSAARYSVTLDDLPQPPEEEAAGAPRRTVRITAVDGRPAVPDGPAAALAAATKKERASFAAQVRFLPAAGGTPPTLTLTYPMEDR</sequence>
<feature type="transmembrane region" description="Helical" evidence="2">
    <location>
        <begin position="45"/>
        <end position="63"/>
    </location>
</feature>
<evidence type="ECO:0000256" key="2">
    <source>
        <dbReference type="SAM" id="Phobius"/>
    </source>
</evidence>
<protein>
    <submittedName>
        <fullName evidence="3">DUF2079 domain-containing protein</fullName>
    </submittedName>
</protein>
<evidence type="ECO:0000313" key="3">
    <source>
        <dbReference type="EMBL" id="MBM6398777.1"/>
    </source>
</evidence>
<gene>
    <name evidence="3" type="ORF">JQN70_00070</name>
</gene>
<feature type="transmembrane region" description="Helical" evidence="2">
    <location>
        <begin position="358"/>
        <end position="377"/>
    </location>
</feature>
<feature type="region of interest" description="Disordered" evidence="1">
    <location>
        <begin position="1"/>
        <end position="23"/>
    </location>
</feature>
<keyword evidence="2" id="KW-0812">Transmembrane</keyword>
<accession>A0ABS2CFV4</accession>
<dbReference type="Proteomes" id="UP001430172">
    <property type="component" value="Unassembled WGS sequence"/>
</dbReference>
<evidence type="ECO:0000256" key="1">
    <source>
        <dbReference type="SAM" id="MobiDB-lite"/>
    </source>
</evidence>
<keyword evidence="4" id="KW-1185">Reference proteome</keyword>
<reference evidence="3" key="1">
    <citation type="submission" date="2021-02" db="EMBL/GenBank/DDBJ databases">
        <title>Phycicoccus sp. MQZ13P-5T, whole genome shotgun sequence.</title>
        <authorList>
            <person name="Tuo L."/>
        </authorList>
    </citation>
    <scope>NUCLEOTIDE SEQUENCE</scope>
    <source>
        <strain evidence="3">MQZ13P-5</strain>
    </source>
</reference>
<keyword evidence="2" id="KW-0472">Membrane</keyword>
<comment type="caution">
    <text evidence="3">The sequence shown here is derived from an EMBL/GenBank/DDBJ whole genome shotgun (WGS) entry which is preliminary data.</text>
</comment>
<feature type="transmembrane region" description="Helical" evidence="2">
    <location>
        <begin position="178"/>
        <end position="195"/>
    </location>
</feature>
<feature type="transmembrane region" description="Helical" evidence="2">
    <location>
        <begin position="245"/>
        <end position="265"/>
    </location>
</feature>
<feature type="transmembrane region" description="Helical" evidence="2">
    <location>
        <begin position="308"/>
        <end position="329"/>
    </location>
</feature>
<feature type="transmembrane region" description="Helical" evidence="2">
    <location>
        <begin position="336"/>
        <end position="352"/>
    </location>
</feature>
<feature type="transmembrane region" description="Helical" evidence="2">
    <location>
        <begin position="153"/>
        <end position="171"/>
    </location>
</feature>
<keyword evidence="2" id="KW-1133">Transmembrane helix</keyword>
<dbReference type="RefSeq" id="WP_204129277.1">
    <property type="nucleotide sequence ID" value="NZ_JAFDVD010000001.1"/>
</dbReference>
<feature type="transmembrane region" description="Helical" evidence="2">
    <location>
        <begin position="130"/>
        <end position="147"/>
    </location>
</feature>
<name>A0ABS2CFV4_9MICO</name>
<dbReference type="EMBL" id="JAFDVD010000001">
    <property type="protein sequence ID" value="MBM6398777.1"/>
    <property type="molecule type" value="Genomic_DNA"/>
</dbReference>
<proteinExistence type="predicted"/>
<evidence type="ECO:0000313" key="4">
    <source>
        <dbReference type="Proteomes" id="UP001430172"/>
    </source>
</evidence>
<feature type="transmembrane region" description="Helical" evidence="2">
    <location>
        <begin position="389"/>
        <end position="413"/>
    </location>
</feature>